<sequence length="233" mass="25903">MRPPVVLGPKIVGFGCKFAECQLNRTGSPPTTMKKPLWISVGLIALLAVGYIGAPFLTAWNIREAVRNGNSAYLTTAIEWPSVRETLKPSIARIALDLPNAEQTEPANPSLWQRAKAYWGRGAIDSLVDSYVTPEGLPQLFTVQKTYRDYVSGDDGTNALPILERVSRAWARVKRAEFTGFTTFEIDMADKNDETRLYLGKLELTRVGWKLAELRVEFLKPATITIQNFAGTL</sequence>
<dbReference type="Proteomes" id="UP000002033">
    <property type="component" value="Chromosome"/>
</dbReference>
<feature type="transmembrane region" description="Helical" evidence="1">
    <location>
        <begin position="37"/>
        <end position="60"/>
    </location>
</feature>
<keyword evidence="1" id="KW-1133">Transmembrane helix</keyword>
<dbReference type="KEGG" id="hdn:Hden_1251"/>
<dbReference type="AlphaFoldDB" id="D8JWF0"/>
<evidence type="ECO:0000256" key="1">
    <source>
        <dbReference type="SAM" id="Phobius"/>
    </source>
</evidence>
<reference evidence="3" key="1">
    <citation type="journal article" date="2011" name="J. Bacteriol.">
        <title>Genome sequences of eight morphologically diverse alphaproteobacteria.</title>
        <authorList>
            <consortium name="US DOE Joint Genome Institute"/>
            <person name="Brown P.J."/>
            <person name="Kysela D.T."/>
            <person name="Buechlein A."/>
            <person name="Hemmerich C."/>
            <person name="Brun Y.V."/>
        </authorList>
    </citation>
    <scope>NUCLEOTIDE SEQUENCE [LARGE SCALE GENOMIC DNA]</scope>
    <source>
        <strain evidence="3">ATCC 51888 / DSM 1869 / NCIB 11706 / TK 0415</strain>
    </source>
</reference>
<keyword evidence="3" id="KW-1185">Reference proteome</keyword>
<organism evidence="2 3">
    <name type="scientific">Hyphomicrobium denitrificans (strain ATCC 51888 / DSM 1869 / NCIMB 11706 / TK 0415)</name>
    <dbReference type="NCBI Taxonomy" id="582899"/>
    <lineage>
        <taxon>Bacteria</taxon>
        <taxon>Pseudomonadati</taxon>
        <taxon>Pseudomonadota</taxon>
        <taxon>Alphaproteobacteria</taxon>
        <taxon>Hyphomicrobiales</taxon>
        <taxon>Hyphomicrobiaceae</taxon>
        <taxon>Hyphomicrobium</taxon>
    </lineage>
</organism>
<gene>
    <name evidence="2" type="ordered locus">Hden_1251</name>
</gene>
<proteinExistence type="predicted"/>
<keyword evidence="1" id="KW-0812">Transmembrane</keyword>
<name>D8JWF0_HYPDA</name>
<dbReference type="EMBL" id="CP002083">
    <property type="protein sequence ID" value="ADJ23063.1"/>
    <property type="molecule type" value="Genomic_DNA"/>
</dbReference>
<dbReference type="Pfam" id="PF11159">
    <property type="entry name" value="DUF2939"/>
    <property type="match status" value="1"/>
</dbReference>
<evidence type="ECO:0008006" key="4">
    <source>
        <dbReference type="Google" id="ProtNLM"/>
    </source>
</evidence>
<dbReference type="HOGENOM" id="CLU_1364667_0_0_5"/>
<protein>
    <recommendedName>
        <fullName evidence="4">DUF2939 domain-containing protein</fullName>
    </recommendedName>
</protein>
<keyword evidence="1" id="KW-0472">Membrane</keyword>
<evidence type="ECO:0000313" key="3">
    <source>
        <dbReference type="Proteomes" id="UP000002033"/>
    </source>
</evidence>
<dbReference type="InterPro" id="IPR021330">
    <property type="entry name" value="DUF2939"/>
</dbReference>
<accession>D8JWF0</accession>
<evidence type="ECO:0000313" key="2">
    <source>
        <dbReference type="EMBL" id="ADJ23063.1"/>
    </source>
</evidence>